<dbReference type="EMBL" id="BMWY01000007">
    <property type="protein sequence ID" value="GGZ62086.1"/>
    <property type="molecule type" value="Genomic_DNA"/>
</dbReference>
<comment type="caution">
    <text evidence="1">The sequence shown here is derived from an EMBL/GenBank/DDBJ whole genome shotgun (WGS) entry which is preliminary data.</text>
</comment>
<gene>
    <name evidence="1" type="ORF">GCM10008088_24490</name>
</gene>
<proteinExistence type="predicted"/>
<reference evidence="2" key="1">
    <citation type="journal article" date="2019" name="Int. J. Syst. Evol. Microbiol.">
        <title>The Global Catalogue of Microorganisms (GCM) 10K type strain sequencing project: providing services to taxonomists for standard genome sequencing and annotation.</title>
        <authorList>
            <consortium name="The Broad Institute Genomics Platform"/>
            <consortium name="The Broad Institute Genome Sequencing Center for Infectious Disease"/>
            <person name="Wu L."/>
            <person name="Ma J."/>
        </authorList>
    </citation>
    <scope>NUCLEOTIDE SEQUENCE [LARGE SCALE GENOMIC DNA]</scope>
    <source>
        <strain evidence="2">KCTC 12708</strain>
    </source>
</reference>
<evidence type="ECO:0000313" key="2">
    <source>
        <dbReference type="Proteomes" id="UP000615593"/>
    </source>
</evidence>
<keyword evidence="2" id="KW-1185">Reference proteome</keyword>
<name>A0ABQ3BZN1_9FLAO</name>
<protein>
    <submittedName>
        <fullName evidence="1">Uncharacterized protein</fullName>
    </submittedName>
</protein>
<evidence type="ECO:0000313" key="1">
    <source>
        <dbReference type="EMBL" id="GGZ62086.1"/>
    </source>
</evidence>
<dbReference type="Proteomes" id="UP000615593">
    <property type="component" value="Unassembled WGS sequence"/>
</dbReference>
<organism evidence="1 2">
    <name type="scientific">Mesonia mobilis</name>
    <dbReference type="NCBI Taxonomy" id="369791"/>
    <lineage>
        <taxon>Bacteria</taxon>
        <taxon>Pseudomonadati</taxon>
        <taxon>Bacteroidota</taxon>
        <taxon>Flavobacteriia</taxon>
        <taxon>Flavobacteriales</taxon>
        <taxon>Flavobacteriaceae</taxon>
        <taxon>Mesonia</taxon>
    </lineage>
</organism>
<accession>A0ABQ3BZN1</accession>
<sequence>MFYRVEYFYHLDLRHSELELESHKNFKIQTFEDKNLNQVQVDDTFNDRLQEIVQRNFYRKTNFFTRSFPNSSFIILMIFSLP</sequence>